<dbReference type="PANTHER" id="PTHR44757">
    <property type="entry name" value="DIGUANYLATE CYCLASE DGCP"/>
    <property type="match status" value="1"/>
</dbReference>
<evidence type="ECO:0000259" key="3">
    <source>
        <dbReference type="PROSITE" id="PS50887"/>
    </source>
</evidence>
<evidence type="ECO:0000259" key="1">
    <source>
        <dbReference type="PROSITE" id="PS50112"/>
    </source>
</evidence>
<organism evidence="4 5">
    <name type="scientific">Paenibacillus validus</name>
    <dbReference type="NCBI Taxonomy" id="44253"/>
    <lineage>
        <taxon>Bacteria</taxon>
        <taxon>Bacillati</taxon>
        <taxon>Bacillota</taxon>
        <taxon>Bacilli</taxon>
        <taxon>Bacillales</taxon>
        <taxon>Paenibacillaceae</taxon>
        <taxon>Paenibacillus</taxon>
    </lineage>
</organism>
<dbReference type="SUPFAM" id="SSF55073">
    <property type="entry name" value="Nucleotide cyclase"/>
    <property type="match status" value="1"/>
</dbReference>
<dbReference type="FunFam" id="3.30.70.270:FF:000001">
    <property type="entry name" value="Diguanylate cyclase domain protein"/>
    <property type="match status" value="1"/>
</dbReference>
<dbReference type="CDD" id="cd00130">
    <property type="entry name" value="PAS"/>
    <property type="match status" value="3"/>
</dbReference>
<proteinExistence type="predicted"/>
<keyword evidence="5" id="KW-1185">Reference proteome</keyword>
<dbReference type="InterPro" id="IPR000014">
    <property type="entry name" value="PAS"/>
</dbReference>
<dbReference type="RefSeq" id="WP_155614754.1">
    <property type="nucleotide sequence ID" value="NZ_WNZX01000009.1"/>
</dbReference>
<dbReference type="SMART" id="SM00086">
    <property type="entry name" value="PAC"/>
    <property type="match status" value="2"/>
</dbReference>
<accession>A0A7X2ZC77</accession>
<dbReference type="Gene3D" id="3.30.70.270">
    <property type="match status" value="1"/>
</dbReference>
<dbReference type="InterPro" id="IPR013655">
    <property type="entry name" value="PAS_fold_3"/>
</dbReference>
<dbReference type="CDD" id="cd01949">
    <property type="entry name" value="GGDEF"/>
    <property type="match status" value="1"/>
</dbReference>
<dbReference type="InterPro" id="IPR043128">
    <property type="entry name" value="Rev_trsase/Diguanyl_cyclase"/>
</dbReference>
<dbReference type="InterPro" id="IPR000700">
    <property type="entry name" value="PAS-assoc_C"/>
</dbReference>
<feature type="domain" description="PAC" evidence="2">
    <location>
        <begin position="332"/>
        <end position="384"/>
    </location>
</feature>
<feature type="domain" description="PAS" evidence="1">
    <location>
        <begin position="28"/>
        <end position="80"/>
    </location>
</feature>
<dbReference type="Pfam" id="PF00990">
    <property type="entry name" value="GGDEF"/>
    <property type="match status" value="1"/>
</dbReference>
<dbReference type="PROSITE" id="PS50112">
    <property type="entry name" value="PAS"/>
    <property type="match status" value="3"/>
</dbReference>
<dbReference type="InterPro" id="IPR000160">
    <property type="entry name" value="GGDEF_dom"/>
</dbReference>
<dbReference type="EMBL" id="WNZX01000009">
    <property type="protein sequence ID" value="MUG71446.1"/>
    <property type="molecule type" value="Genomic_DNA"/>
</dbReference>
<dbReference type="InterPro" id="IPR052155">
    <property type="entry name" value="Biofilm_reg_signaling"/>
</dbReference>
<evidence type="ECO:0000313" key="4">
    <source>
        <dbReference type="EMBL" id="MUG71446.1"/>
    </source>
</evidence>
<dbReference type="NCBIfam" id="TIGR00229">
    <property type="entry name" value="sensory_box"/>
    <property type="match status" value="3"/>
</dbReference>
<dbReference type="AlphaFoldDB" id="A0A7X2ZC77"/>
<comment type="caution">
    <text evidence="4">The sequence shown here is derived from an EMBL/GenBank/DDBJ whole genome shotgun (WGS) entry which is preliminary data.</text>
</comment>
<dbReference type="SUPFAM" id="SSF55785">
    <property type="entry name" value="PYP-like sensor domain (PAS domain)"/>
    <property type="match status" value="3"/>
</dbReference>
<dbReference type="PROSITE" id="PS50887">
    <property type="entry name" value="GGDEF"/>
    <property type="match status" value="1"/>
</dbReference>
<evidence type="ECO:0000259" key="2">
    <source>
        <dbReference type="PROSITE" id="PS50113"/>
    </source>
</evidence>
<feature type="domain" description="PAS" evidence="1">
    <location>
        <begin position="259"/>
        <end position="329"/>
    </location>
</feature>
<gene>
    <name evidence="4" type="ORF">GNP93_12280</name>
</gene>
<dbReference type="Pfam" id="PF08447">
    <property type="entry name" value="PAS_3"/>
    <property type="match status" value="1"/>
</dbReference>
<feature type="domain" description="GGDEF" evidence="3">
    <location>
        <begin position="423"/>
        <end position="560"/>
    </location>
</feature>
<dbReference type="PANTHER" id="PTHR44757:SF2">
    <property type="entry name" value="BIOFILM ARCHITECTURE MAINTENANCE PROTEIN MBAA"/>
    <property type="match status" value="1"/>
</dbReference>
<name>A0A7X2ZC77_9BACL</name>
<dbReference type="SMART" id="SM00091">
    <property type="entry name" value="PAS"/>
    <property type="match status" value="3"/>
</dbReference>
<dbReference type="Pfam" id="PF13426">
    <property type="entry name" value="PAS_9"/>
    <property type="match status" value="1"/>
</dbReference>
<dbReference type="NCBIfam" id="TIGR00254">
    <property type="entry name" value="GGDEF"/>
    <property type="match status" value="1"/>
</dbReference>
<protein>
    <submittedName>
        <fullName evidence="4">PAS domain S-box protein</fullName>
    </submittedName>
</protein>
<dbReference type="Proteomes" id="UP000450917">
    <property type="component" value="Unassembled WGS sequence"/>
</dbReference>
<dbReference type="InterPro" id="IPR029787">
    <property type="entry name" value="Nucleotide_cyclase"/>
</dbReference>
<dbReference type="InterPro" id="IPR001610">
    <property type="entry name" value="PAC"/>
</dbReference>
<dbReference type="SMART" id="SM00267">
    <property type="entry name" value="GGDEF"/>
    <property type="match status" value="1"/>
</dbReference>
<dbReference type="InterPro" id="IPR013656">
    <property type="entry name" value="PAS_4"/>
</dbReference>
<dbReference type="PROSITE" id="PS50113">
    <property type="entry name" value="PAC"/>
    <property type="match status" value="1"/>
</dbReference>
<evidence type="ECO:0000313" key="5">
    <source>
        <dbReference type="Proteomes" id="UP000450917"/>
    </source>
</evidence>
<sequence>MSDPGVESQEQHLNTLAFQRSLTGMAFLSAEGTFVSLNPAFCSIMGYEREQLLGKHVDSIRHPADIESLYEAKPKVLDAIGLETSAPSADPKERRFVDRNGNTIWANVAVSVLRTSPGRQLYFIQVQAITEHKPLQTGAERSLAQMIDMLEHSTDGFFAVDSQSRFTYVNRSAEMFFGRLRAHLIGLSFTDVFPEAAAQAIAEHCSRILTDHRPNLLELYDEPGNRWIEINASPLADSFSVLFRDVTDRRQAEAALRESEELHRILTEHCSDIISKHTGEGDILYASPSSKTLLGYEAEELIGTNIFDYFHPEDLRLIQDAGDYSIMATEMSLPPYRMRTKQGEYLWLETNIRRVSTPEPGSKPFVWVSRDISARKKNEQQLLKTNELLQKISSIDALTGLANRRSFDENYAREWRHGLRFATPLSVILLDIDYFKRYNDNYGHHEGDLCLQQVAEALLRAAKRPGDFIARFGGEEFIIVLPMTDESGAAFVAEQLRYEIERLGIPHTCSDVSTIVTASLGFATLVPSRELSPQELLIRADRALYQAKQEGRNQVKGFLTA</sequence>
<reference evidence="4 5" key="1">
    <citation type="submission" date="2019-11" db="EMBL/GenBank/DDBJ databases">
        <title>Draft genome sequences of five Paenibacillus species of dairy origin.</title>
        <authorList>
            <person name="Olajide A.M."/>
            <person name="Chen S."/>
            <person name="Lapointe G."/>
        </authorList>
    </citation>
    <scope>NUCLEOTIDE SEQUENCE [LARGE SCALE GENOMIC DNA]</scope>
    <source>
        <strain evidence="4 5">2CS3</strain>
    </source>
</reference>
<dbReference type="Gene3D" id="3.30.450.20">
    <property type="entry name" value="PAS domain"/>
    <property type="match status" value="3"/>
</dbReference>
<dbReference type="InterPro" id="IPR035965">
    <property type="entry name" value="PAS-like_dom_sf"/>
</dbReference>
<dbReference type="Pfam" id="PF08448">
    <property type="entry name" value="PAS_4"/>
    <property type="match status" value="1"/>
</dbReference>
<feature type="domain" description="PAS" evidence="1">
    <location>
        <begin position="142"/>
        <end position="212"/>
    </location>
</feature>